<dbReference type="EMBL" id="MPDM01000006">
    <property type="protein sequence ID" value="OKL48091.1"/>
    <property type="molecule type" value="Genomic_DNA"/>
</dbReference>
<comment type="caution">
    <text evidence="3">The sequence shown here is derived from an EMBL/GenBank/DDBJ whole genome shotgun (WGS) entry which is preliminary data.</text>
</comment>
<dbReference type="STRING" id="156892.BM477_06430"/>
<keyword evidence="2" id="KW-1133">Transmembrane helix</keyword>
<evidence type="ECO:0000256" key="2">
    <source>
        <dbReference type="SAM" id="Phobius"/>
    </source>
</evidence>
<keyword evidence="2" id="KW-0472">Membrane</keyword>
<reference evidence="4" key="1">
    <citation type="submission" date="2016-11" db="EMBL/GenBank/DDBJ databases">
        <title>Actinomyces gypaetusis sp. nov. isolated from Gypaetus barbatus in Qinghai Tibet Plateau China.</title>
        <authorList>
            <person name="Meng X."/>
        </authorList>
    </citation>
    <scope>NUCLEOTIDE SEQUENCE [LARGE SCALE GENOMIC DNA]</scope>
    <source>
        <strain evidence="4">DSM 15383</strain>
    </source>
</reference>
<feature type="coiled-coil region" evidence="1">
    <location>
        <begin position="41"/>
        <end position="68"/>
    </location>
</feature>
<gene>
    <name evidence="3" type="ORF">BM477_06430</name>
</gene>
<protein>
    <submittedName>
        <fullName evidence="3">Uncharacterized protein</fullName>
    </submittedName>
</protein>
<evidence type="ECO:0000313" key="4">
    <source>
        <dbReference type="Proteomes" id="UP000186465"/>
    </source>
</evidence>
<keyword evidence="4" id="KW-1185">Reference proteome</keyword>
<keyword evidence="1" id="KW-0175">Coiled coil</keyword>
<dbReference type="Proteomes" id="UP000186465">
    <property type="component" value="Unassembled WGS sequence"/>
</dbReference>
<organism evidence="3 4">
    <name type="scientific">Boudabousia marimammalium</name>
    <dbReference type="NCBI Taxonomy" id="156892"/>
    <lineage>
        <taxon>Bacteria</taxon>
        <taxon>Bacillati</taxon>
        <taxon>Actinomycetota</taxon>
        <taxon>Actinomycetes</taxon>
        <taxon>Actinomycetales</taxon>
        <taxon>Actinomycetaceae</taxon>
        <taxon>Boudabousia</taxon>
    </lineage>
</organism>
<feature type="transmembrane region" description="Helical" evidence="2">
    <location>
        <begin position="20"/>
        <end position="41"/>
    </location>
</feature>
<dbReference type="AlphaFoldDB" id="A0A1Q5PM08"/>
<evidence type="ECO:0000313" key="3">
    <source>
        <dbReference type="EMBL" id="OKL48091.1"/>
    </source>
</evidence>
<dbReference type="RefSeq" id="WP_075361861.1">
    <property type="nucleotide sequence ID" value="NZ_MPDM01000006.1"/>
</dbReference>
<name>A0A1Q5PM08_9ACTO</name>
<proteinExistence type="predicted"/>
<keyword evidence="2" id="KW-0812">Transmembrane</keyword>
<accession>A0A1Q5PM08</accession>
<sequence length="149" mass="15807">MRGQVKTGARRLVAEEDGRISLLMLALGLIVFMVLAVGVNLTAIKLEYSQLQAEADNLAAALATATNDDAYYPQSGAGSPSASIQQAETSLKSLVNEADGGVTNRRVAQARVEADTVFVELSASLRVPLLTELLGTRVETVVFSSARRE</sequence>
<evidence type="ECO:0000256" key="1">
    <source>
        <dbReference type="SAM" id="Coils"/>
    </source>
</evidence>